<organism evidence="9 10">
    <name type="scientific">Cuscuta campestris</name>
    <dbReference type="NCBI Taxonomy" id="132261"/>
    <lineage>
        <taxon>Eukaryota</taxon>
        <taxon>Viridiplantae</taxon>
        <taxon>Streptophyta</taxon>
        <taxon>Embryophyta</taxon>
        <taxon>Tracheophyta</taxon>
        <taxon>Spermatophyta</taxon>
        <taxon>Magnoliopsida</taxon>
        <taxon>eudicotyledons</taxon>
        <taxon>Gunneridae</taxon>
        <taxon>Pentapetalae</taxon>
        <taxon>asterids</taxon>
        <taxon>lamiids</taxon>
        <taxon>Solanales</taxon>
        <taxon>Convolvulaceae</taxon>
        <taxon>Cuscuteae</taxon>
        <taxon>Cuscuta</taxon>
        <taxon>Cuscuta subgen. Grammica</taxon>
        <taxon>Cuscuta sect. Cleistogrammica</taxon>
    </lineage>
</organism>
<reference evidence="9 10" key="1">
    <citation type="submission" date="2018-04" db="EMBL/GenBank/DDBJ databases">
        <authorList>
            <person name="Vogel A."/>
        </authorList>
    </citation>
    <scope>NUCLEOTIDE SEQUENCE [LARGE SCALE GENOMIC DNA]</scope>
</reference>
<dbReference type="EC" id="3.2.2.n1" evidence="2"/>
<comment type="similarity">
    <text evidence="1">Belongs to the LOG family.</text>
</comment>
<dbReference type="Proteomes" id="UP000595140">
    <property type="component" value="Unassembled WGS sequence"/>
</dbReference>
<dbReference type="GO" id="GO:0005829">
    <property type="term" value="C:cytosol"/>
    <property type="evidence" value="ECO:0007669"/>
    <property type="project" value="TreeGrafter"/>
</dbReference>
<feature type="region of interest" description="Disordered" evidence="7">
    <location>
        <begin position="1"/>
        <end position="24"/>
    </location>
</feature>
<feature type="compositionally biased region" description="Basic and acidic residues" evidence="7">
    <location>
        <begin position="13"/>
        <end position="24"/>
    </location>
</feature>
<feature type="region of interest" description="Disordered" evidence="7">
    <location>
        <begin position="68"/>
        <end position="90"/>
    </location>
</feature>
<dbReference type="GO" id="GO:0009691">
    <property type="term" value="P:cytokinin biosynthetic process"/>
    <property type="evidence" value="ECO:0007669"/>
    <property type="project" value="UniProtKB-KW"/>
</dbReference>
<evidence type="ECO:0000313" key="10">
    <source>
        <dbReference type="Proteomes" id="UP000595140"/>
    </source>
</evidence>
<evidence type="ECO:0000256" key="6">
    <source>
        <dbReference type="ARBA" id="ARBA00049153"/>
    </source>
</evidence>
<proteinExistence type="inferred from homology"/>
<dbReference type="Gene3D" id="3.40.50.450">
    <property type="match status" value="1"/>
</dbReference>
<dbReference type="PANTHER" id="PTHR31223">
    <property type="entry name" value="LOG FAMILY PROTEIN YJL055W"/>
    <property type="match status" value="1"/>
</dbReference>
<evidence type="ECO:0000256" key="5">
    <source>
        <dbReference type="ARBA" id="ARBA00047718"/>
    </source>
</evidence>
<dbReference type="Pfam" id="PF03641">
    <property type="entry name" value="Lysine_decarbox"/>
    <property type="match status" value="1"/>
</dbReference>
<dbReference type="GO" id="GO:0016799">
    <property type="term" value="F:hydrolase activity, hydrolyzing N-glycosyl compounds"/>
    <property type="evidence" value="ECO:0007669"/>
    <property type="project" value="TreeGrafter"/>
</dbReference>
<evidence type="ECO:0000256" key="2">
    <source>
        <dbReference type="ARBA" id="ARBA00012205"/>
    </source>
</evidence>
<accession>A0A484MP23</accession>
<evidence type="ECO:0000256" key="4">
    <source>
        <dbReference type="ARBA" id="ARBA00024884"/>
    </source>
</evidence>
<dbReference type="Pfam" id="PF03732">
    <property type="entry name" value="Retrotrans_gag"/>
    <property type="match status" value="1"/>
</dbReference>
<comment type="catalytic activity">
    <reaction evidence="5">
        <text>N(6)-(dimethylallyl)adenosine 5'-phosphate + H2O = N(6)-dimethylallyladenine + D-ribose 5-phosphate</text>
        <dbReference type="Rhea" id="RHEA:48560"/>
        <dbReference type="ChEBI" id="CHEBI:15377"/>
        <dbReference type="ChEBI" id="CHEBI:17660"/>
        <dbReference type="ChEBI" id="CHEBI:57526"/>
        <dbReference type="ChEBI" id="CHEBI:78346"/>
        <dbReference type="EC" id="3.2.2.n1"/>
    </reaction>
</comment>
<sequence>MSDRRGSKRLRTKSHDSEPSTQEERFVSSFVFPRELVASNAALKAQVEYLAKEVAKLTKKIKLNALQGSDHEDDASTSSTNKAKTNDGSDFKVDVPTFEGKNDLDEFLEWLETVERVFDFKEVSDEKKVKIVALKFRKDASTWWTNTCTKWRRNHKEPVATWAKMKSLLEKKFLPAEYVRENFAKLQMLKQGSKSLEEYTREFQELLLSHSLGRNSKFMATAVDLGRELIRRKIKLAYGGGSVGLQGAVASTVFTNGGLVRGFIPGYIATRGVYGPTYGVEHTVSSNYYKYFEMNHAVEAFIILPRGVDNIEGLFTLISWDSEGLHNRPIGLLNIDGYFNNLIKFINDATRQNFMSLSQRKLFISSFFVDELLDKLEFAKAFPGPGASYDEFVNPERLDLELHL</sequence>
<gene>
    <name evidence="9" type="ORF">CCAM_LOCUS31584</name>
</gene>
<dbReference type="SUPFAM" id="SSF102405">
    <property type="entry name" value="MCP/YpsA-like"/>
    <property type="match status" value="1"/>
</dbReference>
<dbReference type="OrthoDB" id="1934635at2759"/>
<comment type="function">
    <text evidence="4">Cytokinin-activating enzyme working in the direct activation pathway. Phosphoribohydrolase that converts inactive cytokinin nucleotides to the biologically active free-base forms.</text>
</comment>
<keyword evidence="10" id="KW-1185">Reference proteome</keyword>
<dbReference type="GO" id="GO:0005634">
    <property type="term" value="C:nucleus"/>
    <property type="evidence" value="ECO:0007669"/>
    <property type="project" value="TreeGrafter"/>
</dbReference>
<feature type="domain" description="Retrotransposon gag" evidence="8">
    <location>
        <begin position="130"/>
        <end position="208"/>
    </location>
</feature>
<dbReference type="AlphaFoldDB" id="A0A484MP23"/>
<evidence type="ECO:0000256" key="1">
    <source>
        <dbReference type="ARBA" id="ARBA00006763"/>
    </source>
</evidence>
<dbReference type="EMBL" id="OOIL02003880">
    <property type="protein sequence ID" value="VFQ89808.1"/>
    <property type="molecule type" value="Genomic_DNA"/>
</dbReference>
<name>A0A484MP23_9ASTE</name>
<dbReference type="InterPro" id="IPR005162">
    <property type="entry name" value="Retrotrans_gag_dom"/>
</dbReference>
<keyword evidence="3" id="KW-0203">Cytokinin biosynthesis</keyword>
<evidence type="ECO:0000256" key="3">
    <source>
        <dbReference type="ARBA" id="ARBA00022712"/>
    </source>
</evidence>
<dbReference type="InterPro" id="IPR031100">
    <property type="entry name" value="LOG_fam"/>
</dbReference>
<evidence type="ECO:0000256" key="7">
    <source>
        <dbReference type="SAM" id="MobiDB-lite"/>
    </source>
</evidence>
<evidence type="ECO:0000259" key="8">
    <source>
        <dbReference type="Pfam" id="PF03732"/>
    </source>
</evidence>
<protein>
    <recommendedName>
        <fullName evidence="2">cytokinin riboside 5'-monophosphate phosphoribohydrolase</fullName>
        <ecNumber evidence="2">3.2.2.n1</ecNumber>
    </recommendedName>
</protein>
<comment type="catalytic activity">
    <reaction evidence="6">
        <text>9-ribosyl-trans-zeatin 5'-phosphate + H2O = trans-zeatin + D-ribose 5-phosphate</text>
        <dbReference type="Rhea" id="RHEA:48564"/>
        <dbReference type="ChEBI" id="CHEBI:15377"/>
        <dbReference type="ChEBI" id="CHEBI:16522"/>
        <dbReference type="ChEBI" id="CHEBI:78346"/>
        <dbReference type="ChEBI" id="CHEBI:87947"/>
        <dbReference type="EC" id="3.2.2.n1"/>
    </reaction>
</comment>
<feature type="compositionally biased region" description="Basic residues" evidence="7">
    <location>
        <begin position="1"/>
        <end position="12"/>
    </location>
</feature>
<dbReference type="PANTHER" id="PTHR31223:SF70">
    <property type="entry name" value="LOG FAMILY PROTEIN YJL055W"/>
    <property type="match status" value="1"/>
</dbReference>
<evidence type="ECO:0000313" key="9">
    <source>
        <dbReference type="EMBL" id="VFQ89808.1"/>
    </source>
</evidence>